<evidence type="ECO:0000313" key="2">
    <source>
        <dbReference type="Proteomes" id="UP001153331"/>
    </source>
</evidence>
<proteinExistence type="predicted"/>
<reference evidence="1" key="1">
    <citation type="submission" date="2022-11" db="EMBL/GenBank/DDBJ databases">
        <title>Genome Sequence of Boeremia exigua.</title>
        <authorList>
            <person name="Buettner E."/>
        </authorList>
    </citation>
    <scope>NUCLEOTIDE SEQUENCE</scope>
    <source>
        <strain evidence="1">CU02</strain>
    </source>
</reference>
<sequence length="1332" mass="149395">MIQPKTGERVKRNFTFRRSFHRNTESAEFLLAPGQFDPTRHGNLGKFETLWEDTKFRLRQAYAYAISPTGIGILKCSLAYILGSLATFVPQIAGLLGKNDGKHMVATITVYFHPARSAGSMIEAVILAFAAFLYAAFVSFSSMAVSAWFGHQHLLVVGHVIVLVVFCGAGLGLVGWTKHKLGNPLVNVACSLTSLALITVLTKEGAVQKATFSYAKIWQVLKMIIMGCTASAAVALLVRPTSARTGYRDTFIQSTDAMAENLNAIARSFLSGAEQDLRNESFVRSSNKSQTTYKTLVKNLGEAKFEHYVLGTEEEYKISARLVKCLEKLMQSIGGLRSAAETQFTLLAQSTTSAGTSSDSIPANGTITSSVFSEHNMSQSPPQLLSPSLSHTERRTSILASIDELPEPATGDPSVQPSAEASDDESSVRDYSSKLSTFVQSDFTPADMFSVFIAHLGPPMKSLTYTLREVLSELPFGPGPEYNMTINEHFRHSLVDAKALFSNAKREALDVVYKTKIPSKTRSAAVAADFEEVAASCGYFSSSLEDFAEDMVTFLDVLEELKTNVNRYPRQRSWRWLKFWQRRRKIKRSDGDSEDSSLIDEGTNQTPGGSHEIHNPIYRRSTRGDPYKSEKEQPISYRTWVALSIFRRDDLKYAVKVGIGAVLYAMWAFVEPTRELYGHWRGEWGLLSYMLVCSMTIGASNTTGFQRFFGTCLGAVYAIIAWIAADESPYVLGFFGWLVSLMCFYIIVGKGKGPMGRFILLTYNLSALYAYSLSVKDEDEDDSDEGGISPEIWEIVLHRVVAVMAGCIWGIVVTRLIWPISARRKLKKGTSLLWLKMGLIWKRGPLHTLLEANLGDTHKPYSYMSEREEFELRRFLSHLESLCTAATFEFELRGPFPAKSYQVIMGATSRILDSMHAMNVIILKDLKASEGEKEVLKYTRKEWTELSWRISHLFSVMASSMKLAYPLNDVLPNVEHTRDRLLAKVFEFRQTGLGKVIAKDEDYELLYAYALVTAQLAHDLGVIGQEIEKLYGVLSEEDLKLQFWVQVFVFVLSCVYASRDSGDLLIGLNSPTTTVDNIIENVRNPAAHHTTIDREAIAIVPRPPRLAVLLQSVSRSGEPLFAQSSSTSPTPHHESRVLTAVSNRVNLRTQKRLAASVVGCGKRKIWLDPNETSEIANANSRQTIRKLVQDGLIIRKPVTMHSRARARELTAARRIGRHRGFGKRKGTKDARMPSQILWMRRLRVLRRLLVKYRAAGKIDKHLYHELYHLSKGNTFKHKRALVEHIHKAKAEKARDRAIKEEMDAKRAKTKAARERRQERVQQKRAAQLGDEQ</sequence>
<organism evidence="1 2">
    <name type="scientific">Boeremia exigua</name>
    <dbReference type="NCBI Taxonomy" id="749465"/>
    <lineage>
        <taxon>Eukaryota</taxon>
        <taxon>Fungi</taxon>
        <taxon>Dikarya</taxon>
        <taxon>Ascomycota</taxon>
        <taxon>Pezizomycotina</taxon>
        <taxon>Dothideomycetes</taxon>
        <taxon>Pleosporomycetidae</taxon>
        <taxon>Pleosporales</taxon>
        <taxon>Pleosporineae</taxon>
        <taxon>Didymellaceae</taxon>
        <taxon>Boeremia</taxon>
    </lineage>
</organism>
<accession>A0ACC2IGX9</accession>
<comment type="caution">
    <text evidence="1">The sequence shown here is derived from an EMBL/GenBank/DDBJ whole genome shotgun (WGS) entry which is preliminary data.</text>
</comment>
<name>A0ACC2IGX9_9PLEO</name>
<dbReference type="Proteomes" id="UP001153331">
    <property type="component" value="Unassembled WGS sequence"/>
</dbReference>
<keyword evidence="2" id="KW-1185">Reference proteome</keyword>
<dbReference type="EMBL" id="JAPHNI010000195">
    <property type="protein sequence ID" value="KAJ8114411.1"/>
    <property type="molecule type" value="Genomic_DNA"/>
</dbReference>
<gene>
    <name evidence="1" type="ORF">OPT61_g3702</name>
</gene>
<protein>
    <submittedName>
        <fullName evidence="1">Uncharacterized protein</fullName>
    </submittedName>
</protein>
<evidence type="ECO:0000313" key="1">
    <source>
        <dbReference type="EMBL" id="KAJ8114411.1"/>
    </source>
</evidence>